<dbReference type="RefSeq" id="WP_349053155.1">
    <property type="nucleotide sequence ID" value="NZ_JBBNPS010000001.1"/>
</dbReference>
<gene>
    <name evidence="2" type="ORF">AAA081_00245</name>
</gene>
<dbReference type="InterPro" id="IPR052399">
    <property type="entry name" value="Phage_Baseplate_Assmbl_Protein"/>
</dbReference>
<evidence type="ECO:0000259" key="1">
    <source>
        <dbReference type="Pfam" id="PF04865"/>
    </source>
</evidence>
<protein>
    <submittedName>
        <fullName evidence="2">Baseplate J/gp47 family protein</fullName>
    </submittedName>
</protein>
<evidence type="ECO:0000313" key="2">
    <source>
        <dbReference type="EMBL" id="MEQ3352734.1"/>
    </source>
</evidence>
<dbReference type="PANTHER" id="PTHR37829:SF3">
    <property type="entry name" value="PROTEIN JAYE-RELATED"/>
    <property type="match status" value="1"/>
</dbReference>
<keyword evidence="3" id="KW-1185">Reference proteome</keyword>
<dbReference type="Pfam" id="PF04865">
    <property type="entry name" value="Baseplate_J"/>
    <property type="match status" value="1"/>
</dbReference>
<organism evidence="2 3">
    <name type="scientific">Aedoeadaptatus acetigenes</name>
    <dbReference type="NCBI Taxonomy" id="2981723"/>
    <lineage>
        <taxon>Bacteria</taxon>
        <taxon>Bacillati</taxon>
        <taxon>Bacillota</taxon>
        <taxon>Tissierellia</taxon>
        <taxon>Tissierellales</taxon>
        <taxon>Peptoniphilaceae</taxon>
        <taxon>Aedoeadaptatus</taxon>
    </lineage>
</organism>
<accession>A0ABV1J3H7</accession>
<name>A0ABV1J3H7_9FIRM</name>
<dbReference type="EMBL" id="JBBNPS010000001">
    <property type="protein sequence ID" value="MEQ3352734.1"/>
    <property type="molecule type" value="Genomic_DNA"/>
</dbReference>
<dbReference type="InterPro" id="IPR006949">
    <property type="entry name" value="Barrel_Baseplate_J-like"/>
</dbReference>
<sequence length="398" mass="43266">MDKPEREEIRYGVTPYGFRRKLYAEALAERMSRAKEVFGVNIDLSETSFLGKLIRNMAWDEAGLWERIEEVYFSAFVNSSEGTGLDNVGQYLTITRRPAVKSKGILTIKGVDGTKIPKGFRVTTKSGVIFETTNDAVITNGQVDVAIVSVAAGKSNNVAENAVTEIVNPSFGINSIVNVKATEGGLDTETDKEFRERYKKSYSRGGGSTVPALTAALLDIDSVVDAEVVENVTMETVNGIPPKSVACYVFGGSDEAVAEAIFQNKAAGIEAFGDHYVDQEDTKGRKHKIGFTRAKVEDVYVNLKLLKDENYKGDDAVKRAVLNYIGGIDEDGIEYAGLKLGNDVVLSKVIGAVMCMGGVTDVAVELSKDGKIYNESTVEIPKNHIARTAPSKVMIRYV</sequence>
<reference evidence="2 3" key="1">
    <citation type="submission" date="2024-04" db="EMBL/GenBank/DDBJ databases">
        <title>Human intestinal bacterial collection.</title>
        <authorList>
            <person name="Pauvert C."/>
            <person name="Hitch T.C.A."/>
            <person name="Clavel T."/>
        </authorList>
    </citation>
    <scope>NUCLEOTIDE SEQUENCE [LARGE SCALE GENOMIC DNA]</scope>
    <source>
        <strain evidence="2 3">CLA-SR-H026</strain>
    </source>
</reference>
<dbReference type="PANTHER" id="PTHR37829">
    <property type="entry name" value="PHAGE-LIKE ELEMENT PBSX PROTEIN XKDT"/>
    <property type="match status" value="1"/>
</dbReference>
<comment type="caution">
    <text evidence="2">The sequence shown here is derived from an EMBL/GenBank/DDBJ whole genome shotgun (WGS) entry which is preliminary data.</text>
</comment>
<feature type="domain" description="Baseplate protein J-like barrel" evidence="1">
    <location>
        <begin position="106"/>
        <end position="185"/>
    </location>
</feature>
<dbReference type="Proteomes" id="UP001481872">
    <property type="component" value="Unassembled WGS sequence"/>
</dbReference>
<evidence type="ECO:0000313" key="3">
    <source>
        <dbReference type="Proteomes" id="UP001481872"/>
    </source>
</evidence>
<proteinExistence type="predicted"/>